<keyword evidence="5 6" id="KW-0482">Metalloprotease</keyword>
<evidence type="ECO:0000256" key="6">
    <source>
        <dbReference type="RuleBase" id="RU003983"/>
    </source>
</evidence>
<dbReference type="GO" id="GO:0006508">
    <property type="term" value="P:proteolysis"/>
    <property type="evidence" value="ECO:0007669"/>
    <property type="project" value="UniProtKB-KW"/>
</dbReference>
<dbReference type="RefSeq" id="WP_170126203.1">
    <property type="nucleotide sequence ID" value="NZ_BAABQN010000007.1"/>
</dbReference>
<dbReference type="CDD" id="cd07345">
    <property type="entry name" value="M48A_Ste24p-like"/>
    <property type="match status" value="1"/>
</dbReference>
<comment type="cofactor">
    <cofactor evidence="6">
        <name>Zn(2+)</name>
        <dbReference type="ChEBI" id="CHEBI:29105"/>
    </cofactor>
    <text evidence="6">Binds 1 zinc ion per subunit.</text>
</comment>
<protein>
    <submittedName>
        <fullName evidence="9">STE24 endopeptidase</fullName>
    </submittedName>
</protein>
<comment type="caution">
    <text evidence="9">The sequence shown here is derived from an EMBL/GenBank/DDBJ whole genome shotgun (WGS) entry which is preliminary data.</text>
</comment>
<gene>
    <name evidence="9" type="ORF">DES48_10730</name>
</gene>
<feature type="transmembrane region" description="Helical" evidence="7">
    <location>
        <begin position="58"/>
        <end position="76"/>
    </location>
</feature>
<dbReference type="Gene3D" id="3.30.2010.10">
    <property type="entry name" value="Metalloproteases ('zincins'), catalytic domain"/>
    <property type="match status" value="1"/>
</dbReference>
<evidence type="ECO:0000256" key="5">
    <source>
        <dbReference type="ARBA" id="ARBA00023049"/>
    </source>
</evidence>
<accession>A0A366E6J5</accession>
<keyword evidence="4 6" id="KW-0862">Zinc</keyword>
<dbReference type="InterPro" id="IPR001915">
    <property type="entry name" value="Peptidase_M48"/>
</dbReference>
<evidence type="ECO:0000256" key="3">
    <source>
        <dbReference type="ARBA" id="ARBA00022801"/>
    </source>
</evidence>
<reference evidence="9 10" key="1">
    <citation type="submission" date="2018-06" db="EMBL/GenBank/DDBJ databases">
        <title>Genomic Encyclopedia of Type Strains, Phase IV (KMG-IV): sequencing the most valuable type-strain genomes for metagenomic binning, comparative biology and taxonomic classification.</title>
        <authorList>
            <person name="Goeker M."/>
        </authorList>
    </citation>
    <scope>NUCLEOTIDE SEQUENCE [LARGE SCALE GENOMIC DNA]</scope>
    <source>
        <strain evidence="9 10">DSM 15140</strain>
    </source>
</reference>
<comment type="similarity">
    <text evidence="6">Belongs to the peptidase M48 family.</text>
</comment>
<proteinExistence type="inferred from homology"/>
<dbReference type="GO" id="GO:0004222">
    <property type="term" value="F:metalloendopeptidase activity"/>
    <property type="evidence" value="ECO:0007669"/>
    <property type="project" value="InterPro"/>
</dbReference>
<dbReference type="EMBL" id="QNRI01000007">
    <property type="protein sequence ID" value="RBO97114.1"/>
    <property type="molecule type" value="Genomic_DNA"/>
</dbReference>
<name>A0A366E6J5_9BACI</name>
<evidence type="ECO:0000256" key="4">
    <source>
        <dbReference type="ARBA" id="ARBA00022833"/>
    </source>
</evidence>
<organism evidence="9 10">
    <name type="scientific">Paraliobacillus ryukyuensis</name>
    <dbReference type="NCBI Taxonomy" id="200904"/>
    <lineage>
        <taxon>Bacteria</taxon>
        <taxon>Bacillati</taxon>
        <taxon>Bacillota</taxon>
        <taxon>Bacilli</taxon>
        <taxon>Bacillales</taxon>
        <taxon>Bacillaceae</taxon>
        <taxon>Paraliobacillus</taxon>
    </lineage>
</organism>
<evidence type="ECO:0000256" key="2">
    <source>
        <dbReference type="ARBA" id="ARBA00022723"/>
    </source>
</evidence>
<keyword evidence="3 6" id="KW-0378">Hydrolase</keyword>
<feature type="transmembrane region" description="Helical" evidence="7">
    <location>
        <begin position="12"/>
        <end position="31"/>
    </location>
</feature>
<sequence>MLTFIDNLTLLQIILIFLAILVVNLGFIFLVRIHIETLYKKTNSIEQAMDRLRVLSQYLYMVVIVISSFSIAFLLMMKLVDALGDSTFTFILSIVSSFIFLGAMITINQLVIAKTAKKIRDTEATMKEETSDTIRGLLFIFVPITLVLTVMQLIPDNFLNGAGTFIFPIIIIVLIPLATAPFTGKMLKATAMPESAVKQELVQFLTSLNIENVQLYVWPTKKKKMANALVTGFTKKKQIYIADYMLENMTMEEVKSVLAHEIGHIKKRHLWKRLGLLISIFVLISGFGYGMEWYETHVGTISIWLGVAIILGLLLFGFAVVFRYFSRVHEREADAYVLYVNIDYRDYAGALMKLATLNHSLTKMNKLDESFQTHPSIARRIHWIIEQANGSIEEVQAYLE</sequence>
<dbReference type="PANTHER" id="PTHR10120">
    <property type="entry name" value="CAAX PRENYL PROTEASE 1"/>
    <property type="match status" value="1"/>
</dbReference>
<dbReference type="GO" id="GO:0046872">
    <property type="term" value="F:metal ion binding"/>
    <property type="evidence" value="ECO:0007669"/>
    <property type="project" value="UniProtKB-KW"/>
</dbReference>
<feature type="transmembrane region" description="Helical" evidence="7">
    <location>
        <begin position="134"/>
        <end position="155"/>
    </location>
</feature>
<evidence type="ECO:0000313" key="9">
    <source>
        <dbReference type="EMBL" id="RBO97114.1"/>
    </source>
</evidence>
<keyword evidence="1 6" id="KW-0645">Protease</keyword>
<keyword evidence="7" id="KW-1133">Transmembrane helix</keyword>
<keyword evidence="7" id="KW-0812">Transmembrane</keyword>
<dbReference type="Proteomes" id="UP000252254">
    <property type="component" value="Unassembled WGS sequence"/>
</dbReference>
<dbReference type="STRING" id="200904.GCA_900168775_01065"/>
<feature type="transmembrane region" description="Helical" evidence="7">
    <location>
        <begin position="88"/>
        <end position="113"/>
    </location>
</feature>
<evidence type="ECO:0000256" key="1">
    <source>
        <dbReference type="ARBA" id="ARBA00022670"/>
    </source>
</evidence>
<keyword evidence="7" id="KW-0472">Membrane</keyword>
<feature type="domain" description="Peptidase M48" evidence="8">
    <location>
        <begin position="196"/>
        <end position="383"/>
    </location>
</feature>
<feature type="transmembrane region" description="Helical" evidence="7">
    <location>
        <begin position="303"/>
        <end position="325"/>
    </location>
</feature>
<dbReference type="Pfam" id="PF01435">
    <property type="entry name" value="Peptidase_M48"/>
    <property type="match status" value="1"/>
</dbReference>
<feature type="transmembrane region" description="Helical" evidence="7">
    <location>
        <begin position="274"/>
        <end position="291"/>
    </location>
</feature>
<keyword evidence="10" id="KW-1185">Reference proteome</keyword>
<feature type="transmembrane region" description="Helical" evidence="7">
    <location>
        <begin position="161"/>
        <end position="182"/>
    </location>
</feature>
<evidence type="ECO:0000259" key="8">
    <source>
        <dbReference type="Pfam" id="PF01435"/>
    </source>
</evidence>
<evidence type="ECO:0000256" key="7">
    <source>
        <dbReference type="SAM" id="Phobius"/>
    </source>
</evidence>
<keyword evidence="2" id="KW-0479">Metal-binding</keyword>
<dbReference type="AlphaFoldDB" id="A0A366E6J5"/>
<evidence type="ECO:0000313" key="10">
    <source>
        <dbReference type="Proteomes" id="UP000252254"/>
    </source>
</evidence>